<dbReference type="PRINTS" id="PR00455">
    <property type="entry name" value="HTHTETR"/>
</dbReference>
<evidence type="ECO:0000256" key="1">
    <source>
        <dbReference type="ARBA" id="ARBA00023125"/>
    </source>
</evidence>
<dbReference type="Pfam" id="PF00440">
    <property type="entry name" value="TetR_N"/>
    <property type="match status" value="1"/>
</dbReference>
<accession>A0A1I4Q804</accession>
<evidence type="ECO:0000313" key="5">
    <source>
        <dbReference type="Proteomes" id="UP000199144"/>
    </source>
</evidence>
<gene>
    <name evidence="4" type="ORF">SAMN04488042_106229</name>
</gene>
<dbReference type="OrthoDB" id="2356263at2"/>
<dbReference type="SUPFAM" id="SSF48498">
    <property type="entry name" value="Tetracyclin repressor-like, C-terminal domain"/>
    <property type="match status" value="1"/>
</dbReference>
<reference evidence="4 5" key="1">
    <citation type="submission" date="2016-10" db="EMBL/GenBank/DDBJ databases">
        <authorList>
            <person name="de Groot N.N."/>
        </authorList>
    </citation>
    <scope>NUCLEOTIDE SEQUENCE [LARGE SCALE GENOMIC DNA]</scope>
    <source>
        <strain evidence="4 5">DSM 15283</strain>
    </source>
</reference>
<dbReference type="RefSeq" id="WP_093094682.1">
    <property type="nucleotide sequence ID" value="NZ_FOTQ01000006.1"/>
</dbReference>
<dbReference type="PANTHER" id="PTHR30055:SF235">
    <property type="entry name" value="TRANSCRIPTIONAL REGULATORY PROTEIN"/>
    <property type="match status" value="1"/>
</dbReference>
<dbReference type="Gene3D" id="1.10.357.10">
    <property type="entry name" value="Tetracycline Repressor, domain 2"/>
    <property type="match status" value="1"/>
</dbReference>
<protein>
    <submittedName>
        <fullName evidence="4">Transcriptional regulator, TetR family</fullName>
    </submittedName>
</protein>
<dbReference type="GO" id="GO:0003700">
    <property type="term" value="F:DNA-binding transcription factor activity"/>
    <property type="evidence" value="ECO:0007669"/>
    <property type="project" value="TreeGrafter"/>
</dbReference>
<dbReference type="InterPro" id="IPR050109">
    <property type="entry name" value="HTH-type_TetR-like_transc_reg"/>
</dbReference>
<evidence type="ECO:0000313" key="4">
    <source>
        <dbReference type="EMBL" id="SFM36212.1"/>
    </source>
</evidence>
<evidence type="ECO:0000256" key="2">
    <source>
        <dbReference type="PROSITE-ProRule" id="PRU00335"/>
    </source>
</evidence>
<dbReference type="PROSITE" id="PS01081">
    <property type="entry name" value="HTH_TETR_1"/>
    <property type="match status" value="1"/>
</dbReference>
<dbReference type="InterPro" id="IPR023772">
    <property type="entry name" value="DNA-bd_HTH_TetR-type_CS"/>
</dbReference>
<dbReference type="STRING" id="254406.SAMN04488042_106229"/>
<dbReference type="PROSITE" id="PS50977">
    <property type="entry name" value="HTH_TETR_2"/>
    <property type="match status" value="1"/>
</dbReference>
<dbReference type="InterPro" id="IPR036271">
    <property type="entry name" value="Tet_transcr_reg_TetR-rel_C_sf"/>
</dbReference>
<dbReference type="EMBL" id="FOTQ01000006">
    <property type="protein sequence ID" value="SFM36212.1"/>
    <property type="molecule type" value="Genomic_DNA"/>
</dbReference>
<name>A0A1I4Q804_9RHOB</name>
<dbReference type="InterPro" id="IPR041586">
    <property type="entry name" value="PsrA_TetR_C"/>
</dbReference>
<dbReference type="GO" id="GO:0000976">
    <property type="term" value="F:transcription cis-regulatory region binding"/>
    <property type="evidence" value="ECO:0007669"/>
    <property type="project" value="TreeGrafter"/>
</dbReference>
<sequence>MPAAAKIQKGGENRFDAILDAAEVEFAESGYDGASLRVIAQRANVAQALIHYHFKNKSRLFEAMVARRAEFINGTRAALLAALFDQPQDPTLETVVDSLFRPTIEVGREDEADMGAYARILASVANSADARDQALAEKYYDPIAIKYIDALQRVVPGLSRPDAVWAYLFAIGVGVTMMAKTGRPGRLSEGACDDRDADAMMSRIVPFVCGGIRALV</sequence>
<dbReference type="Pfam" id="PF17939">
    <property type="entry name" value="TetR_C_30"/>
    <property type="match status" value="1"/>
</dbReference>
<dbReference type="Proteomes" id="UP000199144">
    <property type="component" value="Unassembled WGS sequence"/>
</dbReference>
<organism evidence="4 5">
    <name type="scientific">Shimia aestuarii</name>
    <dbReference type="NCBI Taxonomy" id="254406"/>
    <lineage>
        <taxon>Bacteria</taxon>
        <taxon>Pseudomonadati</taxon>
        <taxon>Pseudomonadota</taxon>
        <taxon>Alphaproteobacteria</taxon>
        <taxon>Rhodobacterales</taxon>
        <taxon>Roseobacteraceae</taxon>
    </lineage>
</organism>
<proteinExistence type="predicted"/>
<dbReference type="PANTHER" id="PTHR30055">
    <property type="entry name" value="HTH-TYPE TRANSCRIPTIONAL REGULATOR RUTR"/>
    <property type="match status" value="1"/>
</dbReference>
<dbReference type="SUPFAM" id="SSF46689">
    <property type="entry name" value="Homeodomain-like"/>
    <property type="match status" value="1"/>
</dbReference>
<dbReference type="InterPro" id="IPR001647">
    <property type="entry name" value="HTH_TetR"/>
</dbReference>
<keyword evidence="1 2" id="KW-0238">DNA-binding</keyword>
<feature type="DNA-binding region" description="H-T-H motif" evidence="2">
    <location>
        <begin position="35"/>
        <end position="54"/>
    </location>
</feature>
<evidence type="ECO:0000259" key="3">
    <source>
        <dbReference type="PROSITE" id="PS50977"/>
    </source>
</evidence>
<keyword evidence="5" id="KW-1185">Reference proteome</keyword>
<feature type="domain" description="HTH tetR-type" evidence="3">
    <location>
        <begin position="12"/>
        <end position="72"/>
    </location>
</feature>
<dbReference type="InterPro" id="IPR009057">
    <property type="entry name" value="Homeodomain-like_sf"/>
</dbReference>
<dbReference type="AlphaFoldDB" id="A0A1I4Q804"/>